<accession>A0A0A9G5Q9</accession>
<dbReference type="EMBL" id="GBRH01177486">
    <property type="protein sequence ID" value="JAE20410.1"/>
    <property type="molecule type" value="Transcribed_RNA"/>
</dbReference>
<organism evidence="2">
    <name type="scientific">Arundo donax</name>
    <name type="common">Giant reed</name>
    <name type="synonym">Donax arundinaceus</name>
    <dbReference type="NCBI Taxonomy" id="35708"/>
    <lineage>
        <taxon>Eukaryota</taxon>
        <taxon>Viridiplantae</taxon>
        <taxon>Streptophyta</taxon>
        <taxon>Embryophyta</taxon>
        <taxon>Tracheophyta</taxon>
        <taxon>Spermatophyta</taxon>
        <taxon>Magnoliopsida</taxon>
        <taxon>Liliopsida</taxon>
        <taxon>Poales</taxon>
        <taxon>Poaceae</taxon>
        <taxon>PACMAD clade</taxon>
        <taxon>Arundinoideae</taxon>
        <taxon>Arundineae</taxon>
        <taxon>Arundo</taxon>
    </lineage>
</organism>
<name>A0A0A9G5Q9_ARUDO</name>
<reference evidence="2" key="1">
    <citation type="submission" date="2014-09" db="EMBL/GenBank/DDBJ databases">
        <authorList>
            <person name="Magalhaes I.L.F."/>
            <person name="Oliveira U."/>
            <person name="Santos F.R."/>
            <person name="Vidigal T.H.D.A."/>
            <person name="Brescovit A.D."/>
            <person name="Santos A.J."/>
        </authorList>
    </citation>
    <scope>NUCLEOTIDE SEQUENCE</scope>
    <source>
        <tissue evidence="2">Shoot tissue taken approximately 20 cm above the soil surface</tissue>
    </source>
</reference>
<evidence type="ECO:0000313" key="2">
    <source>
        <dbReference type="EMBL" id="JAE20410.1"/>
    </source>
</evidence>
<proteinExistence type="predicted"/>
<reference evidence="2" key="2">
    <citation type="journal article" date="2015" name="Data Brief">
        <title>Shoot transcriptome of the giant reed, Arundo donax.</title>
        <authorList>
            <person name="Barrero R.A."/>
            <person name="Guerrero F.D."/>
            <person name="Moolhuijzen P."/>
            <person name="Goolsby J.A."/>
            <person name="Tidwell J."/>
            <person name="Bellgard S.E."/>
            <person name="Bellgard M.I."/>
        </authorList>
    </citation>
    <scope>NUCLEOTIDE SEQUENCE</scope>
    <source>
        <tissue evidence="2">Shoot tissue taken approximately 20 cm above the soil surface</tissue>
    </source>
</reference>
<feature type="region of interest" description="Disordered" evidence="1">
    <location>
        <begin position="1"/>
        <end position="75"/>
    </location>
</feature>
<dbReference type="AlphaFoldDB" id="A0A0A9G5Q9"/>
<evidence type="ECO:0000256" key="1">
    <source>
        <dbReference type="SAM" id="MobiDB-lite"/>
    </source>
</evidence>
<protein>
    <submittedName>
        <fullName evidence="2">Uncharacterized protein</fullName>
    </submittedName>
</protein>
<sequence>MASFLSSRGHGHSPSWSPSPPGCDNRLPPRLRSGTQRSFPEPTRPPTMPCWNNAKGQPPPRARHHGRHQQPPPAL</sequence>
<feature type="compositionally biased region" description="Low complexity" evidence="1">
    <location>
        <begin position="1"/>
        <end position="16"/>
    </location>
</feature>